<evidence type="ECO:0000313" key="2">
    <source>
        <dbReference type="EMBL" id="QDZ16255.1"/>
    </source>
</evidence>
<dbReference type="EMBL" id="CP042305">
    <property type="protein sequence ID" value="QDZ16255.1"/>
    <property type="molecule type" value="Genomic_DNA"/>
</dbReference>
<feature type="domain" description="N-acetyltransferase" evidence="1">
    <location>
        <begin position="2"/>
        <end position="200"/>
    </location>
</feature>
<dbReference type="InterPro" id="IPR000182">
    <property type="entry name" value="GNAT_dom"/>
</dbReference>
<dbReference type="PROSITE" id="PS51186">
    <property type="entry name" value="GNAT"/>
    <property type="match status" value="1"/>
</dbReference>
<dbReference type="CDD" id="cd04301">
    <property type="entry name" value="NAT_SF"/>
    <property type="match status" value="1"/>
</dbReference>
<keyword evidence="2" id="KW-0808">Transferase</keyword>
<reference evidence="2 3" key="1">
    <citation type="submission" date="2019-07" db="EMBL/GenBank/DDBJ databases">
        <title>Full genome sequence of Humibacter sp. WJ7-1.</title>
        <authorList>
            <person name="Im W.-T."/>
        </authorList>
    </citation>
    <scope>NUCLEOTIDE SEQUENCE [LARGE SCALE GENOMIC DNA]</scope>
    <source>
        <strain evidence="2 3">WJ7-1</strain>
    </source>
</reference>
<dbReference type="OrthoDB" id="8593648at2"/>
<dbReference type="AlphaFoldDB" id="A0A5B8M9D4"/>
<dbReference type="GO" id="GO:0016747">
    <property type="term" value="F:acyltransferase activity, transferring groups other than amino-acyl groups"/>
    <property type="evidence" value="ECO:0007669"/>
    <property type="project" value="InterPro"/>
</dbReference>
<dbReference type="RefSeq" id="WP_146322259.1">
    <property type="nucleotide sequence ID" value="NZ_CP042305.1"/>
</dbReference>
<keyword evidence="3" id="KW-1185">Reference proteome</keyword>
<sequence length="200" mass="22452">MAEIRQYHPSDRDDIAEICLKTGRSGEDATGWLDSDDLLADIYALPYVDLEPETAFVVDVDGRARGYILGVPDTRAFVEALRTRWLAGFEEKYPLTGEDTESQRFIRESRDVDRLLIPELDEYPAHLHIDLLPELQGQGFGRSLMRTLVTRLAENGVPGVWLEYGPDNLGAAAFYRRLGFAPMPTSEHGNRVALRTDASV</sequence>
<dbReference type="Gene3D" id="3.40.630.30">
    <property type="match status" value="1"/>
</dbReference>
<dbReference type="KEGG" id="huw:FPZ11_17145"/>
<dbReference type="Pfam" id="PF00583">
    <property type="entry name" value="Acetyltransf_1"/>
    <property type="match status" value="1"/>
</dbReference>
<evidence type="ECO:0000313" key="3">
    <source>
        <dbReference type="Proteomes" id="UP000320216"/>
    </source>
</evidence>
<gene>
    <name evidence="2" type="ORF">FPZ11_17145</name>
</gene>
<dbReference type="PANTHER" id="PTHR13170">
    <property type="entry name" value="O-GLCNACASE"/>
    <property type="match status" value="1"/>
</dbReference>
<protein>
    <submittedName>
        <fullName evidence="2">GNAT family N-acetyltransferase</fullName>
    </submittedName>
</protein>
<dbReference type="PANTHER" id="PTHR13170:SF16">
    <property type="entry name" value="PROTEIN O-GLCNACASE"/>
    <property type="match status" value="1"/>
</dbReference>
<name>A0A5B8M9D4_9MICO</name>
<organism evidence="2 3">
    <name type="scientific">Humibacter ginsenosidimutans</name>
    <dbReference type="NCBI Taxonomy" id="2599293"/>
    <lineage>
        <taxon>Bacteria</taxon>
        <taxon>Bacillati</taxon>
        <taxon>Actinomycetota</taxon>
        <taxon>Actinomycetes</taxon>
        <taxon>Micrococcales</taxon>
        <taxon>Microbacteriaceae</taxon>
        <taxon>Humibacter</taxon>
    </lineage>
</organism>
<proteinExistence type="predicted"/>
<dbReference type="Proteomes" id="UP000320216">
    <property type="component" value="Chromosome"/>
</dbReference>
<dbReference type="InterPro" id="IPR051822">
    <property type="entry name" value="Glycosyl_Hydrolase_84"/>
</dbReference>
<dbReference type="SUPFAM" id="SSF55729">
    <property type="entry name" value="Acyl-CoA N-acyltransferases (Nat)"/>
    <property type="match status" value="1"/>
</dbReference>
<evidence type="ECO:0000259" key="1">
    <source>
        <dbReference type="PROSITE" id="PS51186"/>
    </source>
</evidence>
<dbReference type="InterPro" id="IPR016181">
    <property type="entry name" value="Acyl_CoA_acyltransferase"/>
</dbReference>
<accession>A0A5B8M9D4</accession>